<dbReference type="AlphaFoldDB" id="H2C4G0"/>
<name>H2C4G0_9CREN</name>
<organism evidence="2 3">
    <name type="scientific">Metallosphaera yellowstonensis MK1</name>
    <dbReference type="NCBI Taxonomy" id="671065"/>
    <lineage>
        <taxon>Archaea</taxon>
        <taxon>Thermoproteota</taxon>
        <taxon>Thermoprotei</taxon>
        <taxon>Sulfolobales</taxon>
        <taxon>Sulfolobaceae</taxon>
        <taxon>Metallosphaera</taxon>
    </lineage>
</organism>
<feature type="coiled-coil region" evidence="1">
    <location>
        <begin position="87"/>
        <end position="121"/>
    </location>
</feature>
<dbReference type="Proteomes" id="UP000003980">
    <property type="component" value="Unassembled WGS sequence"/>
</dbReference>
<sequence>MGWIRSFRFEDGKVSLRSGDMGTETYSFTPGGVHFIKVFKDFVSMGYLIPGKEADDLLYEEFTYTPPIQRPILTRRFYARSKKLRERLATLDSVKDLDELLAELEEESQRREECIKEMRERLPRGAPVDEECVIQKCLRMTAWREAFQECLRE</sequence>
<dbReference type="RefSeq" id="WP_009069986.1">
    <property type="nucleotide sequence ID" value="NZ_JH597761.1"/>
</dbReference>
<gene>
    <name evidence="2" type="ORF">MetMK1DRAFT_00003270</name>
</gene>
<proteinExistence type="predicted"/>
<dbReference type="HOGENOM" id="CLU_1709160_0_0_2"/>
<keyword evidence="1" id="KW-0175">Coiled coil</keyword>
<accession>H2C4G0</accession>
<protein>
    <submittedName>
        <fullName evidence="2">Uncharacterized protein</fullName>
    </submittedName>
</protein>
<reference evidence="2 3" key="1">
    <citation type="submission" date="2012-01" db="EMBL/GenBank/DDBJ databases">
        <title>Improved High-Quality Draft sequence of Metallosphaera yellowstonensis MK1.</title>
        <authorList>
            <consortium name="US DOE Joint Genome Institute"/>
            <person name="Lucas S."/>
            <person name="Han J."/>
            <person name="Cheng J.-F."/>
            <person name="Goodwin L."/>
            <person name="Pitluck S."/>
            <person name="Peters L."/>
            <person name="Teshima H."/>
            <person name="Detter J.C."/>
            <person name="Han C."/>
            <person name="Tapia R."/>
            <person name="Land M."/>
            <person name="Hauser L."/>
            <person name="Kyrpides N."/>
            <person name="Kozubal M."/>
            <person name="Macur R.E."/>
            <person name="Jay Z."/>
            <person name="Inskeep W."/>
            <person name="Woyke T."/>
        </authorList>
    </citation>
    <scope>NUCLEOTIDE SEQUENCE [LARGE SCALE GENOMIC DNA]</scope>
    <source>
        <strain evidence="2 3">MK1</strain>
    </source>
</reference>
<keyword evidence="3" id="KW-1185">Reference proteome</keyword>
<evidence type="ECO:0000313" key="3">
    <source>
        <dbReference type="Proteomes" id="UP000003980"/>
    </source>
</evidence>
<evidence type="ECO:0000256" key="1">
    <source>
        <dbReference type="SAM" id="Coils"/>
    </source>
</evidence>
<dbReference type="EMBL" id="JH597761">
    <property type="protein sequence ID" value="EHP69825.1"/>
    <property type="molecule type" value="Genomic_DNA"/>
</dbReference>
<evidence type="ECO:0000313" key="2">
    <source>
        <dbReference type="EMBL" id="EHP69825.1"/>
    </source>
</evidence>